<dbReference type="InterPro" id="IPR026870">
    <property type="entry name" value="Zinc_ribbon_dom"/>
</dbReference>
<evidence type="ECO:0000313" key="4">
    <source>
        <dbReference type="EMBL" id="SHO47103.1"/>
    </source>
</evidence>
<proteinExistence type="predicted"/>
<dbReference type="Gene3D" id="2.60.40.1080">
    <property type="match status" value="1"/>
</dbReference>
<dbReference type="Pfam" id="PF02368">
    <property type="entry name" value="Big_2"/>
    <property type="match status" value="1"/>
</dbReference>
<dbReference type="OrthoDB" id="2012672at2"/>
<dbReference type="Proteomes" id="UP000184612">
    <property type="component" value="Unassembled WGS sequence"/>
</dbReference>
<dbReference type="Gene3D" id="2.60.40.1120">
    <property type="entry name" value="Carboxypeptidase-like, regulatory domain"/>
    <property type="match status" value="2"/>
</dbReference>
<reference evidence="4 5" key="1">
    <citation type="submission" date="2016-12" db="EMBL/GenBank/DDBJ databases">
        <authorList>
            <person name="Song W.-J."/>
            <person name="Kurnit D.M."/>
        </authorList>
    </citation>
    <scope>NUCLEOTIDE SEQUENCE [LARGE SCALE GENOMIC DNA]</scope>
    <source>
        <strain evidence="4 5">DSM 12503</strain>
    </source>
</reference>
<feature type="transmembrane region" description="Helical" evidence="1">
    <location>
        <begin position="130"/>
        <end position="150"/>
    </location>
</feature>
<feature type="domain" description="Zinc-ribbon" evidence="3">
    <location>
        <begin position="2"/>
        <end position="23"/>
    </location>
</feature>
<dbReference type="InterPro" id="IPR008969">
    <property type="entry name" value="CarboxyPept-like_regulatory"/>
</dbReference>
<feature type="domain" description="BIG2" evidence="2">
    <location>
        <begin position="184"/>
        <end position="256"/>
    </location>
</feature>
<dbReference type="EMBL" id="FRFD01000004">
    <property type="protein sequence ID" value="SHO47103.1"/>
    <property type="molecule type" value="Genomic_DNA"/>
</dbReference>
<evidence type="ECO:0000256" key="1">
    <source>
        <dbReference type="SAM" id="Phobius"/>
    </source>
</evidence>
<dbReference type="InterPro" id="IPR008964">
    <property type="entry name" value="Invasin/intimin_cell_adhesion"/>
</dbReference>
<name>A0A1M7Y486_9FIRM</name>
<protein>
    <submittedName>
        <fullName evidence="4">Ig-like domain (Group 2)</fullName>
    </submittedName>
</protein>
<evidence type="ECO:0000259" key="3">
    <source>
        <dbReference type="Pfam" id="PF13240"/>
    </source>
</evidence>
<dbReference type="SUPFAM" id="SSF49464">
    <property type="entry name" value="Carboxypeptidase regulatory domain-like"/>
    <property type="match status" value="1"/>
</dbReference>
<keyword evidence="1" id="KW-0472">Membrane</keyword>
<evidence type="ECO:0000313" key="5">
    <source>
        <dbReference type="Proteomes" id="UP000184612"/>
    </source>
</evidence>
<dbReference type="AlphaFoldDB" id="A0A1M7Y486"/>
<gene>
    <name evidence="4" type="ORF">SAMN02745217_01407</name>
</gene>
<dbReference type="InterPro" id="IPR003343">
    <property type="entry name" value="Big_2"/>
</dbReference>
<sequence length="827" mass="91818">MFCSKCGTKNSDNSKFCAACGARIESNHVREQQPVPDIIPEAVVPETAIPETAAPEGATLEAATSGTAIPEIPLPEIAIPEDTLPEVKLPETIIPEAFTPNMKTADISNGYNSGSGEKVNGKQPARKKKIWIIPTAVVLVVALVGAGYFWGVNKTPKEEADALKQQEAVTAAPSVEAAVTNEIVQELKFTQDKLKVNAGEESDMYALLSSSNIEKGDLIWSSSNTEAISVDKNGKLTVNQMGVTVTIKVTCNSNNKISAICEVTSASEKDSLTAQLLALNAPGAKLESIDITKDNYSPAERNKSYKWDTALFYTLEEISPDNAEDGLINSYDIEKKQLVNDGTGNKMEYEIYRNPANNIVNKIVSIEYLGDYLKISDYYFDDNGKVNFIFVRKDINYIPAYANPTIDGERFYFNKDVLVKWRTVKEGKQTNYIIGGNEKERGGNAGKVYLYDDLAEKKQKAYDKKEKEMINAAYNTYQVVLAAKGISNIIGYVNDEYGNPMAGAKVKLYSVEYGDYLLELETDGNGMYSIVVPSKDAEYNILVELNGYVATTLYGIRMDKQSVGVYQENIYLVHANGSSYDIELVLTDALNRADDYDGMLRLDNAGVQVRPGINNKTGSVYLSAEADQNGQVYVNLKEGTYTVEINKTGYATTYYTIVAKEGINNIQINTSPLLNEDEIRIVLTWSDNPKDLDSHLFTPYDSTSGDSTYHIWFGNKADFNGNNLDVDDTDGYGPETMTINHLGNGLYKYYVADYSDCSIKNTSSTAMSFSDARVSVYTKDGLVQSYYVPNNKEGVIWELFEIRNKRIIPIQRYYNNIDDKTWWNNEK</sequence>
<evidence type="ECO:0000259" key="2">
    <source>
        <dbReference type="Pfam" id="PF02368"/>
    </source>
</evidence>
<dbReference type="STRING" id="1121345.SAMN02745217_01407"/>
<organism evidence="4 5">
    <name type="scientific">Anaerocolumna xylanovorans DSM 12503</name>
    <dbReference type="NCBI Taxonomy" id="1121345"/>
    <lineage>
        <taxon>Bacteria</taxon>
        <taxon>Bacillati</taxon>
        <taxon>Bacillota</taxon>
        <taxon>Clostridia</taxon>
        <taxon>Lachnospirales</taxon>
        <taxon>Lachnospiraceae</taxon>
        <taxon>Anaerocolumna</taxon>
    </lineage>
</organism>
<accession>A0A1M7Y486</accession>
<keyword evidence="1" id="KW-1133">Transmembrane helix</keyword>
<dbReference type="RefSeq" id="WP_073588132.1">
    <property type="nucleotide sequence ID" value="NZ_FRFD01000004.1"/>
</dbReference>
<keyword evidence="5" id="KW-1185">Reference proteome</keyword>
<dbReference type="SUPFAM" id="SSF49373">
    <property type="entry name" value="Invasin/intimin cell-adhesion fragments"/>
    <property type="match status" value="1"/>
</dbReference>
<keyword evidence="1" id="KW-0812">Transmembrane</keyword>
<dbReference type="Pfam" id="PF13240">
    <property type="entry name" value="Zn_Ribbon_1"/>
    <property type="match status" value="1"/>
</dbReference>